<keyword evidence="2" id="KW-0472">Membrane</keyword>
<feature type="transmembrane region" description="Helical" evidence="2">
    <location>
        <begin position="77"/>
        <end position="95"/>
    </location>
</feature>
<protein>
    <submittedName>
        <fullName evidence="3">Uncharacterized protein</fullName>
    </submittedName>
</protein>
<keyword evidence="2" id="KW-0812">Transmembrane</keyword>
<dbReference type="AlphaFoldDB" id="A0A1H1UJ07"/>
<reference evidence="3 4" key="1">
    <citation type="submission" date="2016-10" db="EMBL/GenBank/DDBJ databases">
        <authorList>
            <person name="de Groot N.N."/>
        </authorList>
    </citation>
    <scope>NUCLEOTIDE SEQUENCE [LARGE SCALE GENOMIC DNA]</scope>
    <source>
        <strain evidence="3 4">DSM 21800</strain>
    </source>
</reference>
<proteinExistence type="predicted"/>
<dbReference type="Proteomes" id="UP000199103">
    <property type="component" value="Chromosome I"/>
</dbReference>
<name>A0A1H1UJ07_9ACTN</name>
<keyword evidence="4" id="KW-1185">Reference proteome</keyword>
<organism evidence="3 4">
    <name type="scientific">Microlunatus soli</name>
    <dbReference type="NCBI Taxonomy" id="630515"/>
    <lineage>
        <taxon>Bacteria</taxon>
        <taxon>Bacillati</taxon>
        <taxon>Actinomycetota</taxon>
        <taxon>Actinomycetes</taxon>
        <taxon>Propionibacteriales</taxon>
        <taxon>Propionibacteriaceae</taxon>
        <taxon>Microlunatus</taxon>
    </lineage>
</organism>
<evidence type="ECO:0000256" key="1">
    <source>
        <dbReference type="SAM" id="MobiDB-lite"/>
    </source>
</evidence>
<evidence type="ECO:0000313" key="3">
    <source>
        <dbReference type="EMBL" id="SDS72196.1"/>
    </source>
</evidence>
<evidence type="ECO:0000313" key="4">
    <source>
        <dbReference type="Proteomes" id="UP000199103"/>
    </source>
</evidence>
<keyword evidence="2" id="KW-1133">Transmembrane helix</keyword>
<evidence type="ECO:0000256" key="2">
    <source>
        <dbReference type="SAM" id="Phobius"/>
    </source>
</evidence>
<dbReference type="EMBL" id="LT629772">
    <property type="protein sequence ID" value="SDS72196.1"/>
    <property type="molecule type" value="Genomic_DNA"/>
</dbReference>
<sequence>MRLLRPRPPGSDWAPSGLQRIDGSPRSTSRLRAVDGTERGRVWIDETPPQDWAAPQLVHDFPADPGPRHSKWMTRGIPILVIVLVLVAIWALGGFRTRQDRATVLQPGQHFTNGAYVLTLDRATVQRKKGYGDDPYIQELVVHGTAKNIWTETARPDGRWFLATNDHQSSIKEGELVSIDYGDDAPSDTPDDLTPGLPAMPITVDFEFADTFRPEHKSIIVAMRGIDYSNHSVTTTSDEKTWGPSNNGSFRVRLPVTVLPADDDY</sequence>
<feature type="region of interest" description="Disordered" evidence="1">
    <location>
        <begin position="1"/>
        <end position="32"/>
    </location>
</feature>
<gene>
    <name evidence="3" type="ORF">SAMN04489812_2801</name>
</gene>
<accession>A0A1H1UJ07</accession>